<dbReference type="PROSITE" id="PS50157">
    <property type="entry name" value="ZINC_FINGER_C2H2_2"/>
    <property type="match status" value="5"/>
</dbReference>
<feature type="domain" description="C2H2-type" evidence="2">
    <location>
        <begin position="338"/>
        <end position="365"/>
    </location>
</feature>
<feature type="domain" description="C2H2-type" evidence="2">
    <location>
        <begin position="311"/>
        <end position="338"/>
    </location>
</feature>
<comment type="caution">
    <text evidence="3">The sequence shown here is derived from an EMBL/GenBank/DDBJ whole genome shotgun (WGS) entry which is preliminary data.</text>
</comment>
<dbReference type="InterPro" id="IPR036236">
    <property type="entry name" value="Znf_C2H2_sf"/>
</dbReference>
<keyword evidence="1" id="KW-0862">Zinc</keyword>
<protein>
    <recommendedName>
        <fullName evidence="2">C2H2-type domain-containing protein</fullName>
    </recommendedName>
</protein>
<feature type="domain" description="C2H2-type" evidence="2">
    <location>
        <begin position="366"/>
        <end position="396"/>
    </location>
</feature>
<evidence type="ECO:0000259" key="2">
    <source>
        <dbReference type="PROSITE" id="PS50157"/>
    </source>
</evidence>
<feature type="domain" description="C2H2-type" evidence="2">
    <location>
        <begin position="283"/>
        <end position="310"/>
    </location>
</feature>
<dbReference type="Pfam" id="PF00096">
    <property type="entry name" value="zf-C2H2"/>
    <property type="match status" value="2"/>
</dbReference>
<dbReference type="InterPro" id="IPR050457">
    <property type="entry name" value="ZnFinger_BTB_dom_contain"/>
</dbReference>
<proteinExistence type="predicted"/>
<dbReference type="InterPro" id="IPR013087">
    <property type="entry name" value="Znf_C2H2_type"/>
</dbReference>
<evidence type="ECO:0000256" key="1">
    <source>
        <dbReference type="PROSITE-ProRule" id="PRU00042"/>
    </source>
</evidence>
<dbReference type="Gene3D" id="3.30.160.60">
    <property type="entry name" value="Classic Zinc Finger"/>
    <property type="match status" value="6"/>
</dbReference>
<feature type="domain" description="C2H2-type" evidence="2">
    <location>
        <begin position="398"/>
        <end position="421"/>
    </location>
</feature>
<dbReference type="PROSITE" id="PS00028">
    <property type="entry name" value="ZINC_FINGER_C2H2_1"/>
    <property type="match status" value="5"/>
</dbReference>
<organism evidence="3 4">
    <name type="scientific">Plutella xylostella</name>
    <name type="common">Diamondback moth</name>
    <name type="synonym">Plutella maculipennis</name>
    <dbReference type="NCBI Taxonomy" id="51655"/>
    <lineage>
        <taxon>Eukaryota</taxon>
        <taxon>Metazoa</taxon>
        <taxon>Ecdysozoa</taxon>
        <taxon>Arthropoda</taxon>
        <taxon>Hexapoda</taxon>
        <taxon>Insecta</taxon>
        <taxon>Pterygota</taxon>
        <taxon>Neoptera</taxon>
        <taxon>Endopterygota</taxon>
        <taxon>Lepidoptera</taxon>
        <taxon>Glossata</taxon>
        <taxon>Ditrysia</taxon>
        <taxon>Yponomeutoidea</taxon>
        <taxon>Plutellidae</taxon>
        <taxon>Plutella</taxon>
    </lineage>
</organism>
<accession>A0ABQ7QUR9</accession>
<reference evidence="3 4" key="1">
    <citation type="submission" date="2021-06" db="EMBL/GenBank/DDBJ databases">
        <title>A haploid diamondback moth (Plutella xylostella L.) genome assembly resolves 31 chromosomes and identifies a diamide resistance mutation.</title>
        <authorList>
            <person name="Ward C.M."/>
            <person name="Perry K.D."/>
            <person name="Baker G."/>
            <person name="Powis K."/>
            <person name="Heckel D.G."/>
            <person name="Baxter S.W."/>
        </authorList>
    </citation>
    <scope>NUCLEOTIDE SEQUENCE [LARGE SCALE GENOMIC DNA]</scope>
    <source>
        <strain evidence="3 4">LV</strain>
        <tissue evidence="3">Single pupa</tissue>
    </source>
</reference>
<evidence type="ECO:0000313" key="3">
    <source>
        <dbReference type="EMBL" id="KAG7308751.1"/>
    </source>
</evidence>
<dbReference type="SUPFAM" id="SSF57667">
    <property type="entry name" value="beta-beta-alpha zinc fingers"/>
    <property type="match status" value="4"/>
</dbReference>
<dbReference type="PANTHER" id="PTHR46105:SF28">
    <property type="entry name" value="ZINC FINGER PROTEIN 37-LIKE"/>
    <property type="match status" value="1"/>
</dbReference>
<evidence type="ECO:0000313" key="4">
    <source>
        <dbReference type="Proteomes" id="UP000823941"/>
    </source>
</evidence>
<keyword evidence="4" id="KW-1185">Reference proteome</keyword>
<keyword evidence="1" id="KW-0479">Metal-binding</keyword>
<sequence>MEPEEDDMIVVIIKDDDEEESSSSVPIPASISIKEEVVDQTENATLVEELLETAAKHGTHMDIAKLNFEMKEEPCDYEYLEEDEELTAPTTCDSDEEFVPDAAESDLDEKYNDDFMDSKHKNSVRKGRNGRFKMLSPSRQVSFVQKLRDEHPEYEFQDNLLVEHIAKIMKETKPLPPPPDFYRVHDLMFECTECCAVSANIPAVERHYQEKHGPRYLICLACGVDFRSKTNLYKHEKRCNAADARWVLRARALAVGRKGRHRPFLPKYPKKQDGYKMQPVRSFGCGQCAAVFRTKSGLAGHLHLHRGERPHACDQCGAAYTTRSALYRHYHSHTDARFICDICDRQFRAKTALVYHMDTHLPQRKFACTYEGCTRRFAQKYALTIHMQRVHENLPPPCACQICPRRFTRMSILKVHMKKEHGMILMTRNMFFKKLPKMSATQVQQAKIIFNNGSTEPLLQTKKEAELIETEESIDNSENFSYQEEDAEPENEVTNEENIMEFVKNFVIKQEVEDDDTQEGSIMVIENGQVEFIDKKNVRRKEYEQLIANFNSVVQNETPSSTSMPIL</sequence>
<gene>
    <name evidence="3" type="ORF">JYU34_005982</name>
</gene>
<dbReference type="SMART" id="SM00355">
    <property type="entry name" value="ZnF_C2H2"/>
    <property type="match status" value="7"/>
</dbReference>
<keyword evidence="1" id="KW-0863">Zinc-finger</keyword>
<dbReference type="Proteomes" id="UP000823941">
    <property type="component" value="Chromosome 8"/>
</dbReference>
<dbReference type="EMBL" id="JAHIBW010000008">
    <property type="protein sequence ID" value="KAG7308751.1"/>
    <property type="molecule type" value="Genomic_DNA"/>
</dbReference>
<dbReference type="PANTHER" id="PTHR46105">
    <property type="entry name" value="AGAP004733-PA"/>
    <property type="match status" value="1"/>
</dbReference>
<name>A0ABQ7QUR9_PLUXY</name>